<dbReference type="CDD" id="cd02696">
    <property type="entry name" value="MurNAc-LAA"/>
    <property type="match status" value="1"/>
</dbReference>
<gene>
    <name evidence="6" type="ORF">CFBP7900_31110</name>
</gene>
<evidence type="ECO:0000256" key="3">
    <source>
        <dbReference type="ARBA" id="ARBA00022801"/>
    </source>
</evidence>
<dbReference type="SMART" id="SM00646">
    <property type="entry name" value="Ami_3"/>
    <property type="match status" value="1"/>
</dbReference>
<evidence type="ECO:0000256" key="2">
    <source>
        <dbReference type="ARBA" id="ARBA00011901"/>
    </source>
</evidence>
<dbReference type="GO" id="GO:0008745">
    <property type="term" value="F:N-acetylmuramoyl-L-alanine amidase activity"/>
    <property type="evidence" value="ECO:0007669"/>
    <property type="project" value="UniProtKB-EC"/>
</dbReference>
<keyword evidence="3" id="KW-0378">Hydrolase</keyword>
<dbReference type="EMBL" id="CAJDKC010000004">
    <property type="protein sequence ID" value="CAD0359473.1"/>
    <property type="molecule type" value="Genomic_DNA"/>
</dbReference>
<dbReference type="InterPro" id="IPR050695">
    <property type="entry name" value="N-acetylmuramoyl_amidase_3"/>
</dbReference>
<evidence type="ECO:0000259" key="5">
    <source>
        <dbReference type="SMART" id="SM00646"/>
    </source>
</evidence>
<sequence>MESKFDRNRSSKLTNLRTACLVFSLSAGMLATMPVMAQQVLPNVANLSADQRTELSKLLKAELQKTIASQKRLPGQVVSPVDVRFDSKTGMVLIELGKGFVPKGDSHISGELEDQLHQITGVATEILTGNLSFTGTSCTFGGISTDKLFPQEKWEPSNKKQTISPSAEAQAPVVVSAGHGRTKAKGGGWGWQRELINGWHEDVDNPTLASKLATHLQTRSKEAVAFPRSTSETIESATKLAWWKLAAKYHLARILPNEKDMWGSLPTDEIGSDIRSRPRYARYLKAKAIVSLHTDAGSTTGTGSKILYATGSASSKLLADAVSCSMKEVINATPGYEQWLVRAAEASTEYGENTHAVEVPAVLVEVGFHSNPVNATALLDPVFQDAAMRGIEKGYRVNRDGKTCVAQKLTVPNTSAVVNGPKITIATNFVGNPQFPLAYERKFTTCPSGWTCPSFSKTYATEQASPLTNEWYCTGSSSTKTTSFEMLTTVVDADGVKTEAKSTFTCKAVT</sequence>
<dbReference type="GO" id="GO:0009253">
    <property type="term" value="P:peptidoglycan catabolic process"/>
    <property type="evidence" value="ECO:0007669"/>
    <property type="project" value="InterPro"/>
</dbReference>
<dbReference type="Gene3D" id="3.40.630.40">
    <property type="entry name" value="Zn-dependent exopeptidases"/>
    <property type="match status" value="1"/>
</dbReference>
<dbReference type="Pfam" id="PF01520">
    <property type="entry name" value="Amidase_3"/>
    <property type="match status" value="1"/>
</dbReference>
<reference evidence="6 7" key="1">
    <citation type="submission" date="2020-07" db="EMBL/GenBank/DDBJ databases">
        <authorList>
            <person name="Pothier F. J."/>
        </authorList>
    </citation>
    <scope>NUCLEOTIDE SEQUENCE [LARGE SCALE GENOMIC DNA]</scope>
    <source>
        <strain evidence="6 7">CFBP 7900</strain>
    </source>
</reference>
<dbReference type="Proteomes" id="UP000587508">
    <property type="component" value="Unassembled WGS sequence"/>
</dbReference>
<dbReference type="InterPro" id="IPR002508">
    <property type="entry name" value="MurNAc-LAA_cat"/>
</dbReference>
<dbReference type="AlphaFoldDB" id="A0A6V7F7F9"/>
<feature type="signal peptide" evidence="4">
    <location>
        <begin position="1"/>
        <end position="37"/>
    </location>
</feature>
<dbReference type="SUPFAM" id="SSF53187">
    <property type="entry name" value="Zn-dependent exopeptidases"/>
    <property type="match status" value="1"/>
</dbReference>
<feature type="chain" id="PRO_5033901419" description="N-acetylmuramoyl-L-alanine amidase" evidence="4">
    <location>
        <begin position="38"/>
        <end position="510"/>
    </location>
</feature>
<dbReference type="GO" id="GO:0030288">
    <property type="term" value="C:outer membrane-bounded periplasmic space"/>
    <property type="evidence" value="ECO:0007669"/>
    <property type="project" value="TreeGrafter"/>
</dbReference>
<protein>
    <recommendedName>
        <fullName evidence="2">N-acetylmuramoyl-L-alanine amidase</fullName>
        <ecNumber evidence="2">3.5.1.28</ecNumber>
    </recommendedName>
</protein>
<organism evidence="6 7">
    <name type="scientific">Xanthomonas hortorum pv. carotae</name>
    <dbReference type="NCBI Taxonomy" id="487904"/>
    <lineage>
        <taxon>Bacteria</taxon>
        <taxon>Pseudomonadati</taxon>
        <taxon>Pseudomonadota</taxon>
        <taxon>Gammaproteobacteria</taxon>
        <taxon>Lysobacterales</taxon>
        <taxon>Lysobacteraceae</taxon>
        <taxon>Xanthomonas</taxon>
    </lineage>
</organism>
<proteinExistence type="predicted"/>
<dbReference type="EC" id="3.5.1.28" evidence="2"/>
<name>A0A6V7F7F9_9XANT</name>
<accession>A0A6V7F7F9</accession>
<feature type="domain" description="MurNAc-LAA" evidence="5">
    <location>
        <begin position="278"/>
        <end position="396"/>
    </location>
</feature>
<dbReference type="RefSeq" id="WP_023903196.1">
    <property type="nucleotide sequence ID" value="NZ_CAJDKC010000004.1"/>
</dbReference>
<comment type="caution">
    <text evidence="6">The sequence shown here is derived from an EMBL/GenBank/DDBJ whole genome shotgun (WGS) entry which is preliminary data.</text>
</comment>
<dbReference type="EMBL" id="CAJDKC010000004">
    <property type="protein sequence ID" value="CAD0359476.1"/>
    <property type="molecule type" value="Genomic_DNA"/>
</dbReference>
<dbReference type="PANTHER" id="PTHR30404">
    <property type="entry name" value="N-ACETYLMURAMOYL-L-ALANINE AMIDASE"/>
    <property type="match status" value="1"/>
</dbReference>
<dbReference type="PANTHER" id="PTHR30404:SF0">
    <property type="entry name" value="N-ACETYLMURAMOYL-L-ALANINE AMIDASE AMIC"/>
    <property type="match status" value="1"/>
</dbReference>
<keyword evidence="4" id="KW-0732">Signal</keyword>
<evidence type="ECO:0000256" key="4">
    <source>
        <dbReference type="SAM" id="SignalP"/>
    </source>
</evidence>
<evidence type="ECO:0000256" key="1">
    <source>
        <dbReference type="ARBA" id="ARBA00001561"/>
    </source>
</evidence>
<evidence type="ECO:0000313" key="6">
    <source>
        <dbReference type="EMBL" id="CAD0359476.1"/>
    </source>
</evidence>
<comment type="catalytic activity">
    <reaction evidence="1">
        <text>Hydrolyzes the link between N-acetylmuramoyl residues and L-amino acid residues in certain cell-wall glycopeptides.</text>
        <dbReference type="EC" id="3.5.1.28"/>
    </reaction>
</comment>
<evidence type="ECO:0000313" key="7">
    <source>
        <dbReference type="Proteomes" id="UP000587508"/>
    </source>
</evidence>